<evidence type="ECO:0000313" key="2">
    <source>
        <dbReference type="Proteomes" id="UP000038045"/>
    </source>
</evidence>
<organism evidence="2 3">
    <name type="scientific">Parastrongyloides trichosuri</name>
    <name type="common">Possum-specific nematode worm</name>
    <dbReference type="NCBI Taxonomy" id="131310"/>
    <lineage>
        <taxon>Eukaryota</taxon>
        <taxon>Metazoa</taxon>
        <taxon>Ecdysozoa</taxon>
        <taxon>Nematoda</taxon>
        <taxon>Chromadorea</taxon>
        <taxon>Rhabditida</taxon>
        <taxon>Tylenchina</taxon>
        <taxon>Panagrolaimomorpha</taxon>
        <taxon>Strongyloidoidea</taxon>
        <taxon>Strongyloididae</taxon>
        <taxon>Parastrongyloides</taxon>
    </lineage>
</organism>
<keyword evidence="1" id="KW-0732">Signal</keyword>
<dbReference type="WBParaSite" id="PTRK_0000544800.1">
    <property type="protein sequence ID" value="PTRK_0000544800.1"/>
    <property type="gene ID" value="PTRK_0000544800"/>
</dbReference>
<sequence>MKYFIFFLSLVLATVFSFNVDNKIRPPDWEPLNPEEYRDIVFDARLNIITANKGESPYPVNEISLVYLKSNQTMNVDDYSNHIVIFTKYFEHNTTYSVFYYIPWNVAKRGYSSYPRVVVEYNPIRCAVDIEGFYEAAPVEVTTQTPPTEEPEVGPIEPVERPPFSEVDEYLRRPFYTALKVSRIGCNYRKKVNFRIKRLFPGEVPLIPNNLNNEIVYFKVVNNLGGRKRVYFVYIAPTIDRTNEGNDRLCINEIKFHTYKERIIVGGDMRISFIEAPFKVLLKQFKSDFEDIDQCDYKPNNGTSKWRPSLLRGIKSIKEFKNLRAPDNLRTHFIQQKMETLGYTSTASYFYASI</sequence>
<accession>A0A0N4ZD23</accession>
<evidence type="ECO:0000313" key="3">
    <source>
        <dbReference type="WBParaSite" id="PTRK_0000544800.1"/>
    </source>
</evidence>
<keyword evidence="2" id="KW-1185">Reference proteome</keyword>
<protein>
    <submittedName>
        <fullName evidence="3">Signal peptide-containing protein</fullName>
    </submittedName>
</protein>
<feature type="signal peptide" evidence="1">
    <location>
        <begin position="1"/>
        <end position="17"/>
    </location>
</feature>
<proteinExistence type="predicted"/>
<dbReference type="AlphaFoldDB" id="A0A0N4ZD23"/>
<name>A0A0N4ZD23_PARTI</name>
<reference evidence="3" key="1">
    <citation type="submission" date="2017-02" db="UniProtKB">
        <authorList>
            <consortium name="WormBaseParasite"/>
        </authorList>
    </citation>
    <scope>IDENTIFICATION</scope>
</reference>
<dbReference type="Proteomes" id="UP000038045">
    <property type="component" value="Unplaced"/>
</dbReference>
<evidence type="ECO:0000256" key="1">
    <source>
        <dbReference type="SAM" id="SignalP"/>
    </source>
</evidence>
<feature type="chain" id="PRO_5005891514" evidence="1">
    <location>
        <begin position="18"/>
        <end position="354"/>
    </location>
</feature>